<feature type="region of interest" description="Disordered" evidence="1">
    <location>
        <begin position="107"/>
        <end position="129"/>
    </location>
</feature>
<proteinExistence type="predicted"/>
<organism evidence="2">
    <name type="scientific">Timema shepardi</name>
    <name type="common">Walking stick</name>
    <dbReference type="NCBI Taxonomy" id="629360"/>
    <lineage>
        <taxon>Eukaryota</taxon>
        <taxon>Metazoa</taxon>
        <taxon>Ecdysozoa</taxon>
        <taxon>Arthropoda</taxon>
        <taxon>Hexapoda</taxon>
        <taxon>Insecta</taxon>
        <taxon>Pterygota</taxon>
        <taxon>Neoptera</taxon>
        <taxon>Polyneoptera</taxon>
        <taxon>Phasmatodea</taxon>
        <taxon>Timematodea</taxon>
        <taxon>Timematoidea</taxon>
        <taxon>Timematidae</taxon>
        <taxon>Timema</taxon>
    </lineage>
</organism>
<evidence type="ECO:0000313" key="2">
    <source>
        <dbReference type="EMBL" id="CAD7266886.1"/>
    </source>
</evidence>
<sequence length="332" mass="37051">MEEYPDPDEEYELMYQEELEMIRQMDGTVLPTGGIGPRYTMKLSPPKYSNGSRPASVAQLANELVVLSSTAEDGEIEVRISIIESPSSLDVESNSLSSQTLNTHDATLSKEGNADPPLNGVGVPLSQEPTTLTDTILPSLLEEGKKRKVEDLFGDIADIEMEEFRNWLAKKKKTESVNQEEGIQDEDLIRKIIEGRKQAQERLRVGSIMGRSQQTSNGVSGATNMTRRVPKWPFLPLVAPGGERWFVRLRSEQFMEEQVGGVFCVLTLLGTSGERYFVWLQSEQFMEEQIDNIAVQGRTVGLLTLPYQTIWKTAQELVSSLAGDKLGTLQYS</sequence>
<accession>A0A7R9G4K9</accession>
<gene>
    <name evidence="2" type="ORF">TSIB3V08_LOCUS10900</name>
</gene>
<name>A0A7R9G4K9_TIMSH</name>
<evidence type="ECO:0000256" key="1">
    <source>
        <dbReference type="SAM" id="MobiDB-lite"/>
    </source>
</evidence>
<protein>
    <submittedName>
        <fullName evidence="2">Uncharacterized protein</fullName>
    </submittedName>
</protein>
<reference evidence="2" key="1">
    <citation type="submission" date="2020-11" db="EMBL/GenBank/DDBJ databases">
        <authorList>
            <person name="Tran Van P."/>
        </authorList>
    </citation>
    <scope>NUCLEOTIDE SEQUENCE</scope>
</reference>
<dbReference type="EMBL" id="OC007870">
    <property type="protein sequence ID" value="CAD7266886.1"/>
    <property type="molecule type" value="Genomic_DNA"/>
</dbReference>
<dbReference type="AlphaFoldDB" id="A0A7R9G4K9"/>